<dbReference type="Proteomes" id="UP000280405">
    <property type="component" value="Unassembled WGS sequence"/>
</dbReference>
<protein>
    <submittedName>
        <fullName evidence="1">DUF4256 domain-containing protein</fullName>
    </submittedName>
</protein>
<organism evidence="1 2">
    <name type="scientific">Acinetobacter rongchengensis</name>
    <dbReference type="NCBI Taxonomy" id="2419601"/>
    <lineage>
        <taxon>Bacteria</taxon>
        <taxon>Pseudomonadati</taxon>
        <taxon>Pseudomonadota</taxon>
        <taxon>Gammaproteobacteria</taxon>
        <taxon>Moraxellales</taxon>
        <taxon>Moraxellaceae</taxon>
        <taxon>Acinetobacter</taxon>
    </lineage>
</organism>
<dbReference type="RefSeq" id="WP_120384807.1">
    <property type="nucleotide sequence ID" value="NZ_RAXT01000037.1"/>
</dbReference>
<name>A0A3A8EP90_9GAMM</name>
<dbReference type="AlphaFoldDB" id="A0A3A8EP90"/>
<dbReference type="EMBL" id="RAXT01000037">
    <property type="protein sequence ID" value="RKG36697.1"/>
    <property type="molecule type" value="Genomic_DNA"/>
</dbReference>
<accession>A0A3A8EP90</accession>
<dbReference type="Pfam" id="PF14066">
    <property type="entry name" value="DUF4256"/>
    <property type="match status" value="1"/>
</dbReference>
<dbReference type="OrthoDB" id="8442276at2"/>
<comment type="caution">
    <text evidence="1">The sequence shown here is derived from an EMBL/GenBank/DDBJ whole genome shotgun (WGS) entry which is preliminary data.</text>
</comment>
<keyword evidence="2" id="KW-1185">Reference proteome</keyword>
<evidence type="ECO:0000313" key="1">
    <source>
        <dbReference type="EMBL" id="RKG36697.1"/>
    </source>
</evidence>
<gene>
    <name evidence="1" type="ORF">D7V20_14010</name>
</gene>
<evidence type="ECO:0000313" key="2">
    <source>
        <dbReference type="Proteomes" id="UP000280405"/>
    </source>
</evidence>
<sequence>MKTFKLLSSQESQQLLSRLKIRFEQNMHRHPNLNWNDLDGRLRHNPEKLWSIYEMERTGGEPDVVLSIAFDGIYRFYDCCIETPKGRRSLCYDQQALDARKENKPLNNVIDVARAMGVQLLSEQQYRHLQTIFNFDYKTSSWIKTPEAVRNQGGALFCDYRYGEVFTYHNGAQSYYASRGFRVFIDIE</sequence>
<proteinExistence type="predicted"/>
<reference evidence="1 2" key="1">
    <citation type="submission" date="2018-09" db="EMBL/GenBank/DDBJ databases">
        <title>The draft genome of Acinetobacter spp. strains.</title>
        <authorList>
            <person name="Qin J."/>
            <person name="Feng Y."/>
            <person name="Zong Z."/>
        </authorList>
    </citation>
    <scope>NUCLEOTIDE SEQUENCE [LARGE SCALE GENOMIC DNA]</scope>
    <source>
        <strain evidence="1 2">WCHAc060115</strain>
    </source>
</reference>
<dbReference type="InterPro" id="IPR025352">
    <property type="entry name" value="DUF4256"/>
</dbReference>